<evidence type="ECO:0000313" key="2">
    <source>
        <dbReference type="Proteomes" id="UP001354989"/>
    </source>
</evidence>
<organism evidence="1 2">
    <name type="scientific">Persicobacter psychrovividus</name>
    <dbReference type="NCBI Taxonomy" id="387638"/>
    <lineage>
        <taxon>Bacteria</taxon>
        <taxon>Pseudomonadati</taxon>
        <taxon>Bacteroidota</taxon>
        <taxon>Cytophagia</taxon>
        <taxon>Cytophagales</taxon>
        <taxon>Persicobacteraceae</taxon>
        <taxon>Persicobacter</taxon>
    </lineage>
</organism>
<sequence>MSKPAINYECPKCKNRTYDVGEIRTTGGFWSKIFDVQNKKFTHVTCKRCGYTEFFKGSTSMLSSMFDLFT</sequence>
<dbReference type="InterPro" id="IPR018652">
    <property type="entry name" value="DUF2082_NA-bd_Znr"/>
</dbReference>
<evidence type="ECO:0000313" key="1">
    <source>
        <dbReference type="EMBL" id="BDD01521.1"/>
    </source>
</evidence>
<dbReference type="RefSeq" id="WP_338398977.1">
    <property type="nucleotide sequence ID" value="NZ_AP025295.1"/>
</dbReference>
<proteinExistence type="predicted"/>
<reference evidence="1 2" key="1">
    <citation type="submission" date="2021-12" db="EMBL/GenBank/DDBJ databases">
        <title>Genome sequencing of bacteria with rrn-lacking chromosome and rrn-plasmid.</title>
        <authorList>
            <person name="Anda M."/>
            <person name="Iwasaki W."/>
        </authorList>
    </citation>
    <scope>NUCLEOTIDE SEQUENCE [LARGE SCALE GENOMIC DNA]</scope>
    <source>
        <strain evidence="1 2">NBRC 101262</strain>
        <plasmid evidence="1 2">pPP3</plasmid>
    </source>
</reference>
<dbReference type="Pfam" id="PF09855">
    <property type="entry name" value="Zn_ribbon_13"/>
    <property type="match status" value="1"/>
</dbReference>
<name>A0ABN6LEW6_9BACT</name>
<keyword evidence="2" id="KW-1185">Reference proteome</keyword>
<gene>
    <name evidence="1" type="ORF">PEPS_38010</name>
</gene>
<protein>
    <submittedName>
        <fullName evidence="1">GTP-binding protein</fullName>
    </submittedName>
</protein>
<dbReference type="EMBL" id="AP025295">
    <property type="protein sequence ID" value="BDD01521.1"/>
    <property type="molecule type" value="Genomic_DNA"/>
</dbReference>
<keyword evidence="1" id="KW-0614">Plasmid</keyword>
<geneLocation type="plasmid" evidence="1 2">
    <name>pPP3</name>
</geneLocation>
<accession>A0ABN6LEW6</accession>
<dbReference type="Proteomes" id="UP001354989">
    <property type="component" value="Plasmid pPP3"/>
</dbReference>